<evidence type="ECO:0000313" key="1">
    <source>
        <dbReference type="EMBL" id="GAJ03135.1"/>
    </source>
</evidence>
<gene>
    <name evidence="1" type="ORF">S12H4_49954</name>
</gene>
<dbReference type="EMBL" id="BARW01031400">
    <property type="protein sequence ID" value="GAJ03135.1"/>
    <property type="molecule type" value="Genomic_DNA"/>
</dbReference>
<comment type="caution">
    <text evidence="1">The sequence shown here is derived from an EMBL/GenBank/DDBJ whole genome shotgun (WGS) entry which is preliminary data.</text>
</comment>
<dbReference type="AlphaFoldDB" id="X1VB74"/>
<organism evidence="1">
    <name type="scientific">marine sediment metagenome</name>
    <dbReference type="NCBI Taxonomy" id="412755"/>
    <lineage>
        <taxon>unclassified sequences</taxon>
        <taxon>metagenomes</taxon>
        <taxon>ecological metagenomes</taxon>
    </lineage>
</organism>
<name>X1VB74_9ZZZZ</name>
<accession>X1VB74</accession>
<sequence>MPYSDYAPAIPDNPTIISDEQMTANRNKLIFFTSSPVYPQ</sequence>
<proteinExistence type="predicted"/>
<protein>
    <submittedName>
        <fullName evidence="1">Uncharacterized protein</fullName>
    </submittedName>
</protein>
<reference evidence="1" key="1">
    <citation type="journal article" date="2014" name="Front. Microbiol.">
        <title>High frequency of phylogenetically diverse reductive dehalogenase-homologous genes in deep subseafloor sedimentary metagenomes.</title>
        <authorList>
            <person name="Kawai M."/>
            <person name="Futagami T."/>
            <person name="Toyoda A."/>
            <person name="Takaki Y."/>
            <person name="Nishi S."/>
            <person name="Hori S."/>
            <person name="Arai W."/>
            <person name="Tsubouchi T."/>
            <person name="Morono Y."/>
            <person name="Uchiyama I."/>
            <person name="Ito T."/>
            <person name="Fujiyama A."/>
            <person name="Inagaki F."/>
            <person name="Takami H."/>
        </authorList>
    </citation>
    <scope>NUCLEOTIDE SEQUENCE</scope>
    <source>
        <strain evidence="1">Expedition CK06-06</strain>
    </source>
</reference>